<dbReference type="EMBL" id="QVNQ01000005">
    <property type="protein sequence ID" value="RFS84159.1"/>
    <property type="molecule type" value="Genomic_DNA"/>
</dbReference>
<accession>A0A372GGE2</accession>
<dbReference type="SUPFAM" id="SSF103481">
    <property type="entry name" value="Multidrug resistance efflux transporter EmrE"/>
    <property type="match status" value="1"/>
</dbReference>
<evidence type="ECO:0000256" key="4">
    <source>
        <dbReference type="ARBA" id="ARBA00022692"/>
    </source>
</evidence>
<feature type="transmembrane region" description="Helical" evidence="8">
    <location>
        <begin position="85"/>
        <end position="103"/>
    </location>
</feature>
<dbReference type="PANTHER" id="PTHR30561">
    <property type="entry name" value="SMR FAMILY PROTON-DEPENDENT DRUG EFFLUX TRANSPORTER SUGE"/>
    <property type="match status" value="1"/>
</dbReference>
<evidence type="ECO:0000313" key="9">
    <source>
        <dbReference type="EMBL" id="RFS84159.1"/>
    </source>
</evidence>
<dbReference type="GO" id="GO:0022857">
    <property type="term" value="F:transmembrane transporter activity"/>
    <property type="evidence" value="ECO:0007669"/>
    <property type="project" value="InterPro"/>
</dbReference>
<organism evidence="9 10">
    <name type="scientific">Actinomadura spongiicola</name>
    <dbReference type="NCBI Taxonomy" id="2303421"/>
    <lineage>
        <taxon>Bacteria</taxon>
        <taxon>Bacillati</taxon>
        <taxon>Actinomycetota</taxon>
        <taxon>Actinomycetes</taxon>
        <taxon>Streptosporangiales</taxon>
        <taxon>Thermomonosporaceae</taxon>
        <taxon>Actinomadura</taxon>
    </lineage>
</organism>
<keyword evidence="6 8" id="KW-0472">Membrane</keyword>
<dbReference type="InterPro" id="IPR037185">
    <property type="entry name" value="EmrE-like"/>
</dbReference>
<dbReference type="RefSeq" id="WP_117400846.1">
    <property type="nucleotide sequence ID" value="NZ_QVNQ01000005.1"/>
</dbReference>
<comment type="caution">
    <text evidence="9">The sequence shown here is derived from an EMBL/GenBank/DDBJ whole genome shotgun (WGS) entry which is preliminary data.</text>
</comment>
<evidence type="ECO:0000256" key="1">
    <source>
        <dbReference type="ARBA" id="ARBA00004651"/>
    </source>
</evidence>
<evidence type="ECO:0000256" key="7">
    <source>
        <dbReference type="RuleBase" id="RU003942"/>
    </source>
</evidence>
<dbReference type="Pfam" id="PF00893">
    <property type="entry name" value="Multi_Drug_Res"/>
    <property type="match status" value="1"/>
</dbReference>
<dbReference type="InterPro" id="IPR000390">
    <property type="entry name" value="Small_drug/metabolite_transptr"/>
</dbReference>
<keyword evidence="4 7" id="KW-0812">Transmembrane</keyword>
<comment type="subcellular location">
    <subcellularLocation>
        <location evidence="1 7">Cell membrane</location>
        <topology evidence="1 7">Multi-pass membrane protein</topology>
    </subcellularLocation>
</comment>
<evidence type="ECO:0000313" key="10">
    <source>
        <dbReference type="Proteomes" id="UP000262882"/>
    </source>
</evidence>
<feature type="transmembrane region" description="Helical" evidence="8">
    <location>
        <begin position="33"/>
        <end position="50"/>
    </location>
</feature>
<dbReference type="AlphaFoldDB" id="A0A372GGE2"/>
<reference evidence="9 10" key="1">
    <citation type="submission" date="2018-08" db="EMBL/GenBank/DDBJ databases">
        <title>Actinomadura spongicola sp. nov., isolated from marine sponge Leucetta chagosensis.</title>
        <authorList>
            <person name="Li L."/>
            <person name="Lin H.W."/>
        </authorList>
    </citation>
    <scope>NUCLEOTIDE SEQUENCE [LARGE SCALE GENOMIC DNA]</scope>
    <source>
        <strain evidence="9 10">LHW52907</strain>
    </source>
</reference>
<evidence type="ECO:0000256" key="3">
    <source>
        <dbReference type="ARBA" id="ARBA00022475"/>
    </source>
</evidence>
<gene>
    <name evidence="9" type="ORF">D0T12_18565</name>
</gene>
<feature type="transmembrane region" description="Helical" evidence="8">
    <location>
        <begin position="57"/>
        <end position="79"/>
    </location>
</feature>
<sequence length="106" mass="10937">MAWVFLVVASLMELVWATALKESDGLTRLWPTVIGLSVAVLSVVVLSLSLRTLPVGTAYAIFVGLGAVGVALAGMVALGESTSPARVLFLSIILVGVVGLQIVEDS</sequence>
<proteinExistence type="inferred from homology"/>
<dbReference type="OrthoDB" id="21828at2"/>
<comment type="similarity">
    <text evidence="7">Belongs to the drug/metabolite transporter (DMT) superfamily. Small multidrug resistance (SMR) (TC 2.A.7.1) family.</text>
</comment>
<dbReference type="GO" id="GO:0005886">
    <property type="term" value="C:plasma membrane"/>
    <property type="evidence" value="ECO:0007669"/>
    <property type="project" value="UniProtKB-SubCell"/>
</dbReference>
<keyword evidence="10" id="KW-1185">Reference proteome</keyword>
<evidence type="ECO:0000256" key="8">
    <source>
        <dbReference type="SAM" id="Phobius"/>
    </source>
</evidence>
<dbReference type="Proteomes" id="UP000262882">
    <property type="component" value="Unassembled WGS sequence"/>
</dbReference>
<keyword evidence="3" id="KW-1003">Cell membrane</keyword>
<keyword evidence="2" id="KW-0813">Transport</keyword>
<dbReference type="PANTHER" id="PTHR30561:SF0">
    <property type="entry name" value="GUANIDINIUM EXPORTER"/>
    <property type="match status" value="1"/>
</dbReference>
<dbReference type="InterPro" id="IPR045324">
    <property type="entry name" value="Small_multidrug_res"/>
</dbReference>
<evidence type="ECO:0000256" key="6">
    <source>
        <dbReference type="ARBA" id="ARBA00023136"/>
    </source>
</evidence>
<keyword evidence="5 8" id="KW-1133">Transmembrane helix</keyword>
<dbReference type="FunFam" id="1.10.3730.20:FF:000001">
    <property type="entry name" value="Quaternary ammonium compound resistance transporter SugE"/>
    <property type="match status" value="1"/>
</dbReference>
<dbReference type="Gene3D" id="1.10.3730.20">
    <property type="match status" value="1"/>
</dbReference>
<evidence type="ECO:0000256" key="5">
    <source>
        <dbReference type="ARBA" id="ARBA00022989"/>
    </source>
</evidence>
<name>A0A372GGE2_9ACTN</name>
<protein>
    <submittedName>
        <fullName evidence="9">QacE family quaternary ammonium compound efflux SMR transporter</fullName>
    </submittedName>
</protein>
<evidence type="ECO:0000256" key="2">
    <source>
        <dbReference type="ARBA" id="ARBA00022448"/>
    </source>
</evidence>